<keyword evidence="2" id="KW-1185">Reference proteome</keyword>
<dbReference type="Proteomes" id="UP000233551">
    <property type="component" value="Unassembled WGS sequence"/>
</dbReference>
<name>A0A2I0L191_PUNGR</name>
<organism evidence="1 2">
    <name type="scientific">Punica granatum</name>
    <name type="common">Pomegranate</name>
    <dbReference type="NCBI Taxonomy" id="22663"/>
    <lineage>
        <taxon>Eukaryota</taxon>
        <taxon>Viridiplantae</taxon>
        <taxon>Streptophyta</taxon>
        <taxon>Embryophyta</taxon>
        <taxon>Tracheophyta</taxon>
        <taxon>Spermatophyta</taxon>
        <taxon>Magnoliopsida</taxon>
        <taxon>eudicotyledons</taxon>
        <taxon>Gunneridae</taxon>
        <taxon>Pentapetalae</taxon>
        <taxon>rosids</taxon>
        <taxon>malvids</taxon>
        <taxon>Myrtales</taxon>
        <taxon>Lythraceae</taxon>
        <taxon>Punica</taxon>
    </lineage>
</organism>
<protein>
    <submittedName>
        <fullName evidence="1">Uncharacterized protein</fullName>
    </submittedName>
</protein>
<sequence length="229" mass="25011">MGMGEAAMSWPWVPRVVRKVSSQGLADPTRLQEARARWLGGLAVQESNLARASRLGKVTTRQGCKRHERGGSANLRCRKVISHGLDDPARLQEARARWLGEHAAQERNSHGLADLARLQEARARWLGELAVQESKLARVSRPDKVARGTSEVVRRTCGAGKHERGGSANLRCRTVNSHGLADPARLQGERSRWLGEVAVQESKLARVSRPNKVAGGTSEVVRRTCGAGK</sequence>
<dbReference type="AlphaFoldDB" id="A0A2I0L191"/>
<dbReference type="EMBL" id="PGOL01000205">
    <property type="protein sequence ID" value="PKI74477.1"/>
    <property type="molecule type" value="Genomic_DNA"/>
</dbReference>
<comment type="caution">
    <text evidence="1">The sequence shown here is derived from an EMBL/GenBank/DDBJ whole genome shotgun (WGS) entry which is preliminary data.</text>
</comment>
<proteinExistence type="predicted"/>
<evidence type="ECO:0000313" key="2">
    <source>
        <dbReference type="Proteomes" id="UP000233551"/>
    </source>
</evidence>
<reference evidence="1 2" key="1">
    <citation type="submission" date="2017-11" db="EMBL/GenBank/DDBJ databases">
        <title>De-novo sequencing of pomegranate (Punica granatum L.) genome.</title>
        <authorList>
            <person name="Akparov Z."/>
            <person name="Amiraslanov A."/>
            <person name="Hajiyeva S."/>
            <person name="Abbasov M."/>
            <person name="Kaur K."/>
            <person name="Hamwieh A."/>
            <person name="Solovyev V."/>
            <person name="Salamov A."/>
            <person name="Braich B."/>
            <person name="Kosarev P."/>
            <person name="Mahmoud A."/>
            <person name="Hajiyev E."/>
            <person name="Babayeva S."/>
            <person name="Izzatullayeva V."/>
            <person name="Mammadov A."/>
            <person name="Mammadov A."/>
            <person name="Sharifova S."/>
            <person name="Ojaghi J."/>
            <person name="Eynullazada K."/>
            <person name="Bayramov B."/>
            <person name="Abdulazimova A."/>
            <person name="Shahmuradov I."/>
        </authorList>
    </citation>
    <scope>NUCLEOTIDE SEQUENCE [LARGE SCALE GENOMIC DNA]</scope>
    <source>
        <strain evidence="2">cv. AG2017</strain>
        <tissue evidence="1">Leaf</tissue>
    </source>
</reference>
<dbReference type="STRING" id="22663.A0A2I0L191"/>
<accession>A0A2I0L191</accession>
<evidence type="ECO:0000313" key="1">
    <source>
        <dbReference type="EMBL" id="PKI74477.1"/>
    </source>
</evidence>
<gene>
    <name evidence="1" type="ORF">CRG98_005159</name>
</gene>